<dbReference type="InterPro" id="IPR016032">
    <property type="entry name" value="Sig_transdc_resp-reg_C-effctor"/>
</dbReference>
<evidence type="ECO:0000259" key="6">
    <source>
        <dbReference type="PROSITE" id="PS51755"/>
    </source>
</evidence>
<dbReference type="SUPFAM" id="SSF52540">
    <property type="entry name" value="P-loop containing nucleoside triphosphate hydrolases"/>
    <property type="match status" value="1"/>
</dbReference>
<proteinExistence type="inferred from homology"/>
<dbReference type="PANTHER" id="PTHR47691">
    <property type="entry name" value="REGULATOR-RELATED"/>
    <property type="match status" value="1"/>
</dbReference>
<feature type="DNA-binding region" description="OmpR/PhoB-type" evidence="4">
    <location>
        <begin position="1"/>
        <end position="90"/>
    </location>
</feature>
<dbReference type="PRINTS" id="PR00364">
    <property type="entry name" value="DISEASERSIST"/>
</dbReference>
<dbReference type="EMBL" id="JBHVZQ010000001">
    <property type="protein sequence ID" value="MFF1271809.1"/>
    <property type="molecule type" value="Genomic_DNA"/>
</dbReference>
<organism evidence="7 8">
    <name type="scientific">Streptomyces marokkonensis</name>
    <dbReference type="NCBI Taxonomy" id="324855"/>
    <lineage>
        <taxon>Bacteria</taxon>
        <taxon>Bacillati</taxon>
        <taxon>Actinomycetota</taxon>
        <taxon>Actinomycetes</taxon>
        <taxon>Kitasatosporales</taxon>
        <taxon>Streptomycetaceae</taxon>
        <taxon>Streptomyces</taxon>
    </lineage>
</organism>
<evidence type="ECO:0000256" key="1">
    <source>
        <dbReference type="ARBA" id="ARBA00005820"/>
    </source>
</evidence>
<name>A0ABW6PXY9_9ACTN</name>
<comment type="caution">
    <text evidence="7">The sequence shown here is derived from an EMBL/GenBank/DDBJ whole genome shotgun (WGS) entry which is preliminary data.</text>
</comment>
<dbReference type="RefSeq" id="WP_388231862.1">
    <property type="nucleotide sequence ID" value="NZ_JBHVZQ010000001.1"/>
</dbReference>
<evidence type="ECO:0000256" key="4">
    <source>
        <dbReference type="PROSITE-ProRule" id="PRU01091"/>
    </source>
</evidence>
<feature type="region of interest" description="Disordered" evidence="5">
    <location>
        <begin position="1059"/>
        <end position="1085"/>
    </location>
</feature>
<dbReference type="InterPro" id="IPR058852">
    <property type="entry name" value="HTH_77"/>
</dbReference>
<dbReference type="InterPro" id="IPR005158">
    <property type="entry name" value="BTAD"/>
</dbReference>
<gene>
    <name evidence="7" type="ORF">ACFVZC_00015</name>
</gene>
<dbReference type="SMART" id="SM00862">
    <property type="entry name" value="Trans_reg_C"/>
    <property type="match status" value="1"/>
</dbReference>
<dbReference type="Gene3D" id="1.10.10.10">
    <property type="entry name" value="Winged helix-like DNA-binding domain superfamily/Winged helix DNA-binding domain"/>
    <property type="match status" value="1"/>
</dbReference>
<reference evidence="7 8" key="1">
    <citation type="submission" date="2024-09" db="EMBL/GenBank/DDBJ databases">
        <title>The Natural Products Discovery Center: Release of the First 8490 Sequenced Strains for Exploring Actinobacteria Biosynthetic Diversity.</title>
        <authorList>
            <person name="Kalkreuter E."/>
            <person name="Kautsar S.A."/>
            <person name="Yang D."/>
            <person name="Bader C.D."/>
            <person name="Teijaro C.N."/>
            <person name="Fluegel L."/>
            <person name="Davis C.M."/>
            <person name="Simpson J.R."/>
            <person name="Lauterbach L."/>
            <person name="Steele A.D."/>
            <person name="Gui C."/>
            <person name="Meng S."/>
            <person name="Li G."/>
            <person name="Viehrig K."/>
            <person name="Ye F."/>
            <person name="Su P."/>
            <person name="Kiefer A.F."/>
            <person name="Nichols A."/>
            <person name="Cepeda A.J."/>
            <person name="Yan W."/>
            <person name="Fan B."/>
            <person name="Jiang Y."/>
            <person name="Adhikari A."/>
            <person name="Zheng C.-J."/>
            <person name="Schuster L."/>
            <person name="Cowan T.M."/>
            <person name="Smanski M.J."/>
            <person name="Chevrette M.G."/>
            <person name="De Carvalho L.P.S."/>
            <person name="Shen B."/>
        </authorList>
    </citation>
    <scope>NUCLEOTIDE SEQUENCE [LARGE SCALE GENOMIC DNA]</scope>
    <source>
        <strain evidence="7 8">NPDC058328</strain>
    </source>
</reference>
<evidence type="ECO:0000256" key="5">
    <source>
        <dbReference type="SAM" id="MobiDB-lite"/>
    </source>
</evidence>
<dbReference type="Gene3D" id="1.25.40.10">
    <property type="entry name" value="Tetratricopeptide repeat domain"/>
    <property type="match status" value="2"/>
</dbReference>
<evidence type="ECO:0000313" key="7">
    <source>
        <dbReference type="EMBL" id="MFF1271809.1"/>
    </source>
</evidence>
<dbReference type="InterPro" id="IPR027417">
    <property type="entry name" value="P-loop_NTPase"/>
</dbReference>
<dbReference type="SUPFAM" id="SSF48452">
    <property type="entry name" value="TPR-like"/>
    <property type="match status" value="3"/>
</dbReference>
<dbReference type="CDD" id="cd15831">
    <property type="entry name" value="BTAD"/>
    <property type="match status" value="1"/>
</dbReference>
<feature type="domain" description="OmpR/PhoB-type" evidence="6">
    <location>
        <begin position="1"/>
        <end position="90"/>
    </location>
</feature>
<dbReference type="PROSITE" id="PS51755">
    <property type="entry name" value="OMPR_PHOB"/>
    <property type="match status" value="1"/>
</dbReference>
<dbReference type="InterPro" id="IPR036388">
    <property type="entry name" value="WH-like_DNA-bd_sf"/>
</dbReference>
<dbReference type="PANTHER" id="PTHR47691:SF3">
    <property type="entry name" value="HTH-TYPE TRANSCRIPTIONAL REGULATOR RV0890C-RELATED"/>
    <property type="match status" value="1"/>
</dbReference>
<dbReference type="InterPro" id="IPR049945">
    <property type="entry name" value="AAA_22"/>
</dbReference>
<comment type="similarity">
    <text evidence="1">Belongs to the AfsR/DnrI/RedD regulatory family.</text>
</comment>
<dbReference type="SUPFAM" id="SSF46894">
    <property type="entry name" value="C-terminal effector domain of the bipartite response regulators"/>
    <property type="match status" value="1"/>
</dbReference>
<dbReference type="Pfam" id="PF03704">
    <property type="entry name" value="BTAD"/>
    <property type="match status" value="1"/>
</dbReference>
<dbReference type="Proteomes" id="UP001601627">
    <property type="component" value="Unassembled WGS sequence"/>
</dbReference>
<dbReference type="Pfam" id="PF13401">
    <property type="entry name" value="AAA_22"/>
    <property type="match status" value="1"/>
</dbReference>
<sequence>MHVGLLGPLEVRSGERSVAVGGVRLRTLLIRLALESGRSVPVGSLASALWPQESPADCGHAVQALVSRLRKTLPDGTPLRFAGGGYRLDIGPDSVDALRFEALARKGSRLLQEDNPRAAARVLGEALGLWRGEPLADMSDSAYAQGTVVRLTELKLTAFEDRAAAGLSLRTEPPGMIAELESLVSLYPHRERLWSLLIRALHADGRSAEALGAYERFRTWLADQLGTDPSPELQETHLKVLRGQNGADRRHGTARDVRRDNLRAELTSFVGRNKETLRLGEQVAKHRLVTLVGTGGTGKTRLATALAGELADGMPGGVWLAELAAVTDERDVAPAVLAALGTRGVSLSESADGKGDSTDRLIQVVPAAETLIVLDNCEHVIGATARLVDDLLSHCPRLTVLATSREPLGILGETLFPVPPLALPAPGSSAATVAACPAVQLFADRADAVRPGFTVTADNASAVADICRRLDGLPLAIELAAARLRTLSVEQLAARLDDRFHLLTGGSRTARPRHRTLRAVVAWSWDLLTDHERGLAETLAVCPAAITLETAEALGGLGVRTLDTLTSLVEKSVVQVVHGPQTRFRMLETIRAYGLERLADRGAVDAALRAHARCFLALAEGAEPHLRGGAGQIGWTRALTADRDNLLAALHFACESGDADTAVRLGAALSYFWTQRGEYGQAVHLLRAALRVPGPTPPQQRAVATAGCLLNCVLSGDSVNALSMPVDTGPGTTRVPQPGDHPAAALLAPLLAWTGGDADKGLRAIDQQPSSPGRWTQAMLWLIRSMISLNEGDLQQGCHDLRRSAREFRVIGERWGLATSLTYLAVGLMSQGEYDDAVEVLTEAMAPARELGGDDLQRVWLAIAHRHAGRGEAAREELLRVVNSPSSAPHLRMARLNLGDLARLEGDVGEASRQYALAHEACSSDTFHDVAFHTLYWTGTARIALARDDLEGSHRALRKALDLALDAADMLLVAIVCAAVAHLLQRRQDPESAALLLGVSHALRGASDAGNPDIAQLAAALNRDLGEAAHARAYEKGRCLGRSDAVAVIRTRLARGGILGTPDRREPDGWVQPLPAGAAPEQSRT</sequence>
<dbReference type="SMART" id="SM01043">
    <property type="entry name" value="BTAD"/>
    <property type="match status" value="1"/>
</dbReference>
<evidence type="ECO:0000256" key="3">
    <source>
        <dbReference type="ARBA" id="ARBA00023125"/>
    </source>
</evidence>
<keyword evidence="8" id="KW-1185">Reference proteome</keyword>
<evidence type="ECO:0000313" key="8">
    <source>
        <dbReference type="Proteomes" id="UP001601627"/>
    </source>
</evidence>
<dbReference type="Pfam" id="PF25872">
    <property type="entry name" value="HTH_77"/>
    <property type="match status" value="1"/>
</dbReference>
<dbReference type="InterPro" id="IPR011990">
    <property type="entry name" value="TPR-like_helical_dom_sf"/>
</dbReference>
<protein>
    <submittedName>
        <fullName evidence="7">BTAD domain-containing putative transcriptional regulator</fullName>
    </submittedName>
</protein>
<dbReference type="InterPro" id="IPR001867">
    <property type="entry name" value="OmpR/PhoB-type_DNA-bd"/>
</dbReference>
<accession>A0ABW6PXY9</accession>
<evidence type="ECO:0000256" key="2">
    <source>
        <dbReference type="ARBA" id="ARBA00023012"/>
    </source>
</evidence>
<keyword evidence="3 4" id="KW-0238">DNA-binding</keyword>
<keyword evidence="2" id="KW-0902">Two-component regulatory system</keyword>